<feature type="compositionally biased region" description="Basic residues" evidence="1">
    <location>
        <begin position="251"/>
        <end position="263"/>
    </location>
</feature>
<organism evidence="2 3">
    <name type="scientific">Diplogelasinospora grovesii</name>
    <dbReference type="NCBI Taxonomy" id="303347"/>
    <lineage>
        <taxon>Eukaryota</taxon>
        <taxon>Fungi</taxon>
        <taxon>Dikarya</taxon>
        <taxon>Ascomycota</taxon>
        <taxon>Pezizomycotina</taxon>
        <taxon>Sordariomycetes</taxon>
        <taxon>Sordariomycetidae</taxon>
        <taxon>Sordariales</taxon>
        <taxon>Diplogelasinosporaceae</taxon>
        <taxon>Diplogelasinospora</taxon>
    </lineage>
</organism>
<accession>A0AAN6RZ44</accession>
<proteinExistence type="predicted"/>
<reference evidence="3" key="1">
    <citation type="journal article" date="2023" name="Mol. Phylogenet. Evol.">
        <title>Genome-scale phylogeny and comparative genomics of the fungal order Sordariales.</title>
        <authorList>
            <person name="Hensen N."/>
            <person name="Bonometti L."/>
            <person name="Westerberg I."/>
            <person name="Brannstrom I.O."/>
            <person name="Guillou S."/>
            <person name="Cros-Aarteil S."/>
            <person name="Calhoun S."/>
            <person name="Haridas S."/>
            <person name="Kuo A."/>
            <person name="Mondo S."/>
            <person name="Pangilinan J."/>
            <person name="Riley R."/>
            <person name="LaButti K."/>
            <person name="Andreopoulos B."/>
            <person name="Lipzen A."/>
            <person name="Chen C."/>
            <person name="Yan M."/>
            <person name="Daum C."/>
            <person name="Ng V."/>
            <person name="Clum A."/>
            <person name="Steindorff A."/>
            <person name="Ohm R.A."/>
            <person name="Martin F."/>
            <person name="Silar P."/>
            <person name="Natvig D.O."/>
            <person name="Lalanne C."/>
            <person name="Gautier V."/>
            <person name="Ament-Velasquez S.L."/>
            <person name="Kruys A."/>
            <person name="Hutchinson M.I."/>
            <person name="Powell A.J."/>
            <person name="Barry K."/>
            <person name="Miller A.N."/>
            <person name="Grigoriev I.V."/>
            <person name="Debuchy R."/>
            <person name="Gladieux P."/>
            <person name="Hiltunen Thoren M."/>
            <person name="Johannesson H."/>
        </authorList>
    </citation>
    <scope>NUCLEOTIDE SEQUENCE [LARGE SCALE GENOMIC DNA]</scope>
    <source>
        <strain evidence="3">CBS 340.73</strain>
    </source>
</reference>
<sequence length="270" mass="30264">MTGKRNDPSAPYDRPIITELHGPIKILCTLETVDHFRLRDGTRESVLVLRFQFNPAKPHRRIICADIALRFSSREPVQNTPKVLGFSFDGRYAVLPTCQAETTTRGGDLNANVGQFGLGLGSSVKWEKTAARKTTDQTTLSGSRIGNDFGKEVGVEWVFCENGTTKTGIPSALNVAVRLQRSNDCDFQCELTIRTKANCRTWLRNLFVPSPKDDPVLFHPRQSERDVDEEVDISAWGNHQASSTFQTCKWATKKKRKENKRKAPPSSSQL</sequence>
<evidence type="ECO:0000256" key="1">
    <source>
        <dbReference type="SAM" id="MobiDB-lite"/>
    </source>
</evidence>
<dbReference type="EMBL" id="MU854062">
    <property type="protein sequence ID" value="KAK3933816.1"/>
    <property type="molecule type" value="Genomic_DNA"/>
</dbReference>
<name>A0AAN6RZ44_9PEZI</name>
<feature type="region of interest" description="Disordered" evidence="1">
    <location>
        <begin position="249"/>
        <end position="270"/>
    </location>
</feature>
<evidence type="ECO:0000313" key="3">
    <source>
        <dbReference type="Proteomes" id="UP001303473"/>
    </source>
</evidence>
<protein>
    <submittedName>
        <fullName evidence="2">Uncharacterized protein</fullName>
    </submittedName>
</protein>
<evidence type="ECO:0000313" key="2">
    <source>
        <dbReference type="EMBL" id="KAK3933816.1"/>
    </source>
</evidence>
<keyword evidence="3" id="KW-1185">Reference proteome</keyword>
<dbReference type="AlphaFoldDB" id="A0AAN6RZ44"/>
<comment type="caution">
    <text evidence="2">The sequence shown here is derived from an EMBL/GenBank/DDBJ whole genome shotgun (WGS) entry which is preliminary data.</text>
</comment>
<dbReference type="Proteomes" id="UP001303473">
    <property type="component" value="Unassembled WGS sequence"/>
</dbReference>
<gene>
    <name evidence="2" type="ORF">QBC46DRAFT_368576</name>
</gene>